<organism evidence="2 3">
    <name type="scientific">Pleurodeles waltl</name>
    <name type="common">Iberian ribbed newt</name>
    <dbReference type="NCBI Taxonomy" id="8319"/>
    <lineage>
        <taxon>Eukaryota</taxon>
        <taxon>Metazoa</taxon>
        <taxon>Chordata</taxon>
        <taxon>Craniata</taxon>
        <taxon>Vertebrata</taxon>
        <taxon>Euteleostomi</taxon>
        <taxon>Amphibia</taxon>
        <taxon>Batrachia</taxon>
        <taxon>Caudata</taxon>
        <taxon>Salamandroidea</taxon>
        <taxon>Salamandridae</taxon>
        <taxon>Pleurodelinae</taxon>
        <taxon>Pleurodeles</taxon>
    </lineage>
</organism>
<protein>
    <submittedName>
        <fullName evidence="2">Uncharacterized protein</fullName>
    </submittedName>
</protein>
<comment type="caution">
    <text evidence="2">The sequence shown here is derived from an EMBL/GenBank/DDBJ whole genome shotgun (WGS) entry which is preliminary data.</text>
</comment>
<reference evidence="2" key="1">
    <citation type="journal article" date="2022" name="bioRxiv">
        <title>Sequencing and chromosome-scale assembly of the giantPleurodeles waltlgenome.</title>
        <authorList>
            <person name="Brown T."/>
            <person name="Elewa A."/>
            <person name="Iarovenko S."/>
            <person name="Subramanian E."/>
            <person name="Araus A.J."/>
            <person name="Petzold A."/>
            <person name="Susuki M."/>
            <person name="Suzuki K.-i.T."/>
            <person name="Hayashi T."/>
            <person name="Toyoda A."/>
            <person name="Oliveira C."/>
            <person name="Osipova E."/>
            <person name="Leigh N.D."/>
            <person name="Simon A."/>
            <person name="Yun M.H."/>
        </authorList>
    </citation>
    <scope>NUCLEOTIDE SEQUENCE</scope>
    <source>
        <strain evidence="2">20211129_DDA</strain>
        <tissue evidence="2">Liver</tissue>
    </source>
</reference>
<evidence type="ECO:0000313" key="2">
    <source>
        <dbReference type="EMBL" id="KAJ1084436.1"/>
    </source>
</evidence>
<keyword evidence="3" id="KW-1185">Reference proteome</keyword>
<dbReference type="EMBL" id="JANPWB010000016">
    <property type="protein sequence ID" value="KAJ1084436.1"/>
    <property type="molecule type" value="Genomic_DNA"/>
</dbReference>
<name>A0AAV7KYC6_PLEWA</name>
<evidence type="ECO:0000313" key="3">
    <source>
        <dbReference type="Proteomes" id="UP001066276"/>
    </source>
</evidence>
<dbReference type="AlphaFoldDB" id="A0AAV7KYC6"/>
<proteinExistence type="predicted"/>
<gene>
    <name evidence="2" type="ORF">NDU88_004584</name>
</gene>
<dbReference type="Proteomes" id="UP001066276">
    <property type="component" value="Chromosome 12"/>
</dbReference>
<sequence>MASPVRASYWAGRRGGPRPLPASVQAGSSDLTEGRSATGSSRSPRIWISWPRGRGDFAGPRGPCNLPLLWPLGAIGLCGTRIAEGRERGGPGSGSGADPEWKGLVLRSVVAGSAGHCGVDCPWSCVLAWWGPSWCGALEGPPVLSLESGGEPSGAPN</sequence>
<accession>A0AAV7KYC6</accession>
<feature type="region of interest" description="Disordered" evidence="1">
    <location>
        <begin position="1"/>
        <end position="42"/>
    </location>
</feature>
<feature type="compositionally biased region" description="Polar residues" evidence="1">
    <location>
        <begin position="25"/>
        <end position="42"/>
    </location>
</feature>
<evidence type="ECO:0000256" key="1">
    <source>
        <dbReference type="SAM" id="MobiDB-lite"/>
    </source>
</evidence>